<proteinExistence type="predicted"/>
<name>A0A6J2YUD0_SITOR</name>
<evidence type="ECO:0000313" key="2">
    <source>
        <dbReference type="RefSeq" id="XP_030767723.1"/>
    </source>
</evidence>
<dbReference type="KEGG" id="soy:115891420"/>
<dbReference type="GeneID" id="115891420"/>
<dbReference type="PANTHER" id="PTHR35450:SF2">
    <property type="entry name" value="REVERSE TRANSCRIPTASE DOMAIN-CONTAINING PROTEIN"/>
    <property type="match status" value="1"/>
</dbReference>
<organism evidence="1 2">
    <name type="scientific">Sitophilus oryzae</name>
    <name type="common">Rice weevil</name>
    <name type="synonym">Curculio oryzae</name>
    <dbReference type="NCBI Taxonomy" id="7048"/>
    <lineage>
        <taxon>Eukaryota</taxon>
        <taxon>Metazoa</taxon>
        <taxon>Ecdysozoa</taxon>
        <taxon>Arthropoda</taxon>
        <taxon>Hexapoda</taxon>
        <taxon>Insecta</taxon>
        <taxon>Pterygota</taxon>
        <taxon>Neoptera</taxon>
        <taxon>Endopterygota</taxon>
        <taxon>Coleoptera</taxon>
        <taxon>Polyphaga</taxon>
        <taxon>Cucujiformia</taxon>
        <taxon>Curculionidae</taxon>
        <taxon>Dryophthorinae</taxon>
        <taxon>Sitophilus</taxon>
    </lineage>
</organism>
<evidence type="ECO:0000313" key="1">
    <source>
        <dbReference type="Proteomes" id="UP000504635"/>
    </source>
</evidence>
<dbReference type="AlphaFoldDB" id="A0A6J2YUD0"/>
<reference evidence="2" key="1">
    <citation type="submission" date="2025-08" db="UniProtKB">
        <authorList>
            <consortium name="RefSeq"/>
        </authorList>
    </citation>
    <scope>IDENTIFICATION</scope>
    <source>
        <tissue evidence="2">Gonads</tissue>
    </source>
</reference>
<sequence length="486" mass="56769">MRLYYKVTNLETDFTMYRGKLYAQFIKVFPNLKHLSEQRIADQRRTIVSRNLLSQETLARIKEQIRLEINPETTIDIPPQPPQSESIREAETETALPTEITLPTEQTQLDYLYESNLIKFYGSNPNLRPSLPKIKYTAQTTTIIERVNAILCDKLKTSFNLEEIHVHIYCAALTCLTQNGQDVAQRPKENKKPIPPWEKRMSDKISRLRRDIGRMQQLSKGNDSETLLKKISEDITTRFRQLSGQTQKDFVIDTLDSLKQQLAVHTDKLKRYKRSHLRRMHNAQFTQNERCFYRNLGNKANKENPQHPNAIDSNQLNQYWNNIWSSQGEHQINAAWINQEREKHQNVRMEDTIITLRDVESAIKKLPNWRSPGHDGIHNFWLKKFSATYNHLAREFTETLIDPNKMPVFLTEGITHLLPKTKNPDNPSQYRPITCLPSIYRIFSSCISSKIYTYLVTNNILHEEQKGCKSRAMGSKEQLVMDSVVL</sequence>
<dbReference type="OrthoDB" id="7697409at2759"/>
<accession>A0A6J2YUD0</accession>
<dbReference type="PANTHER" id="PTHR35450">
    <property type="entry name" value="REVERSE TRANSCRIPTASE DOMAIN-CONTAINING PROTEIN"/>
    <property type="match status" value="1"/>
</dbReference>
<keyword evidence="1" id="KW-1185">Reference proteome</keyword>
<dbReference type="InParanoid" id="A0A6J2YUD0"/>
<protein>
    <submittedName>
        <fullName evidence="2">Uncharacterized protein LOC115891420</fullName>
    </submittedName>
</protein>
<dbReference type="Proteomes" id="UP000504635">
    <property type="component" value="Unplaced"/>
</dbReference>
<gene>
    <name evidence="2" type="primary">LOC115891420</name>
</gene>
<dbReference type="RefSeq" id="XP_030767723.1">
    <property type="nucleotide sequence ID" value="XM_030911863.1"/>
</dbReference>